<dbReference type="GO" id="GO:0015833">
    <property type="term" value="P:peptide transport"/>
    <property type="evidence" value="ECO:0007669"/>
    <property type="project" value="InterPro"/>
</dbReference>
<dbReference type="PROSITE" id="PS50893">
    <property type="entry name" value="ABC_TRANSPORTER_2"/>
    <property type="match status" value="2"/>
</dbReference>
<evidence type="ECO:0000313" key="8">
    <source>
        <dbReference type="Proteomes" id="UP000062833"/>
    </source>
</evidence>
<protein>
    <submittedName>
        <fullName evidence="7">ABC transporter ATP-binding protein</fullName>
    </submittedName>
</protein>
<dbReference type="InterPro" id="IPR027417">
    <property type="entry name" value="P-loop_NTPase"/>
</dbReference>
<feature type="domain" description="ABC transporter" evidence="6">
    <location>
        <begin position="298"/>
        <end position="542"/>
    </location>
</feature>
<dbReference type="AlphaFoldDB" id="A0A0M3UG08"/>
<dbReference type="PANTHER" id="PTHR43776">
    <property type="entry name" value="TRANSPORT ATP-BINDING PROTEIN"/>
    <property type="match status" value="1"/>
</dbReference>
<dbReference type="RefSeq" id="WP_062006399.1">
    <property type="nucleotide sequence ID" value="NZ_CP012677.1"/>
</dbReference>
<sequence length="573" mass="59998">MSAAEPLLRVENLAVTFGGNSVVRDISFTVSPGECLALVGESGSGKSVTARSLIGLAGPGSQVHADILEVAGVDARTLSQRRWSALRGRQVGFILQDALTSLDPLRTVGKEIDDALRLHSTGSGAQRAARVIELLVAVGLDDPIRRASQRSGELSGGMRQRALIASAIALEPALIIADEPTTALDATIAASVMDLLGNLRQGGSGMLLISHDLAAVAAVADSIAVMQAGRIVERGAAVQILNDPQHPYTRALLAAVPAGKPRFTRLSPATESGDSVSSRTAGPVAPNGQPAAVVQPLLSARGLSKTFLLGKSTGFTAVRHVDFELLPGRTLGLVGESGSGKTTTARMALGLLAPSAGTVELFGQPWSSVPESVRRTHRSSLGAIYQDPLSSFDPRLSTGALLADALSLGGTRNPRARTGEINELLQLVGLEPGMAARNPATLSGGQRQRLAIARALAPKPRVLICDEPVSALDVSIQAQVLDLLDELQQRFGLSYLFISHDLSVIRHMSDQVLVMRAGEVVESGSTEQVFTDPAHEYTRALLSAAPLNLPVRRVSRESMLEGSSEAGKIEGPH</sequence>
<dbReference type="InterPro" id="IPR050319">
    <property type="entry name" value="ABC_transp_ATP-bind"/>
</dbReference>
<dbReference type="SMART" id="SM00382">
    <property type="entry name" value="AAA"/>
    <property type="match status" value="2"/>
</dbReference>
<keyword evidence="2" id="KW-0813">Transport</keyword>
<evidence type="ECO:0000256" key="5">
    <source>
        <dbReference type="SAM" id="MobiDB-lite"/>
    </source>
</evidence>
<keyword evidence="3" id="KW-0547">Nucleotide-binding</keyword>
<gene>
    <name evidence="7" type="ORF">AOC05_05665</name>
</gene>
<feature type="domain" description="ABC transporter" evidence="6">
    <location>
        <begin position="8"/>
        <end position="253"/>
    </location>
</feature>
<keyword evidence="8" id="KW-1185">Reference proteome</keyword>
<dbReference type="InterPro" id="IPR003593">
    <property type="entry name" value="AAA+_ATPase"/>
</dbReference>
<organism evidence="7 8">
    <name type="scientific">Arthrobacter alpinus</name>
    <dbReference type="NCBI Taxonomy" id="656366"/>
    <lineage>
        <taxon>Bacteria</taxon>
        <taxon>Bacillati</taxon>
        <taxon>Actinomycetota</taxon>
        <taxon>Actinomycetes</taxon>
        <taxon>Micrococcales</taxon>
        <taxon>Micrococcaceae</taxon>
        <taxon>Arthrobacter</taxon>
    </lineage>
</organism>
<dbReference type="SUPFAM" id="SSF52540">
    <property type="entry name" value="P-loop containing nucleoside triphosphate hydrolases"/>
    <property type="match status" value="2"/>
</dbReference>
<dbReference type="GO" id="GO:0005524">
    <property type="term" value="F:ATP binding"/>
    <property type="evidence" value="ECO:0007669"/>
    <property type="project" value="UniProtKB-KW"/>
</dbReference>
<evidence type="ECO:0000256" key="3">
    <source>
        <dbReference type="ARBA" id="ARBA00022741"/>
    </source>
</evidence>
<dbReference type="InterPro" id="IPR003439">
    <property type="entry name" value="ABC_transporter-like_ATP-bd"/>
</dbReference>
<dbReference type="GO" id="GO:0055085">
    <property type="term" value="P:transmembrane transport"/>
    <property type="evidence" value="ECO:0007669"/>
    <property type="project" value="UniProtKB-ARBA"/>
</dbReference>
<dbReference type="GO" id="GO:0016887">
    <property type="term" value="F:ATP hydrolysis activity"/>
    <property type="evidence" value="ECO:0007669"/>
    <property type="project" value="InterPro"/>
</dbReference>
<proteinExistence type="inferred from homology"/>
<dbReference type="NCBIfam" id="NF008453">
    <property type="entry name" value="PRK11308.1"/>
    <property type="match status" value="2"/>
</dbReference>
<evidence type="ECO:0000259" key="6">
    <source>
        <dbReference type="PROSITE" id="PS50893"/>
    </source>
</evidence>
<feature type="compositionally biased region" description="Polar residues" evidence="5">
    <location>
        <begin position="267"/>
        <end position="280"/>
    </location>
</feature>
<dbReference type="PATRIC" id="fig|656366.3.peg.1210"/>
<dbReference type="KEGG" id="aaq:AOC05_05665"/>
<dbReference type="OrthoDB" id="4008250at2"/>
<dbReference type="CDD" id="cd03257">
    <property type="entry name" value="ABC_NikE_OppD_transporters"/>
    <property type="match status" value="2"/>
</dbReference>
<feature type="region of interest" description="Disordered" evidence="5">
    <location>
        <begin position="265"/>
        <end position="288"/>
    </location>
</feature>
<dbReference type="PANTHER" id="PTHR43776:SF7">
    <property type="entry name" value="D,D-DIPEPTIDE TRANSPORT ATP-BINDING PROTEIN DDPF-RELATED"/>
    <property type="match status" value="1"/>
</dbReference>
<dbReference type="Gene3D" id="3.40.50.300">
    <property type="entry name" value="P-loop containing nucleotide triphosphate hydrolases"/>
    <property type="match status" value="2"/>
</dbReference>
<evidence type="ECO:0000313" key="7">
    <source>
        <dbReference type="EMBL" id="ALE91939.1"/>
    </source>
</evidence>
<dbReference type="InterPro" id="IPR017871">
    <property type="entry name" value="ABC_transporter-like_CS"/>
</dbReference>
<dbReference type="Proteomes" id="UP000062833">
    <property type="component" value="Chromosome"/>
</dbReference>
<dbReference type="Pfam" id="PF08352">
    <property type="entry name" value="oligo_HPY"/>
    <property type="match status" value="2"/>
</dbReference>
<evidence type="ECO:0000256" key="4">
    <source>
        <dbReference type="ARBA" id="ARBA00022840"/>
    </source>
</evidence>
<name>A0A0M3UG08_9MICC</name>
<dbReference type="EMBL" id="CP012677">
    <property type="protein sequence ID" value="ALE91939.1"/>
    <property type="molecule type" value="Genomic_DNA"/>
</dbReference>
<accession>A0A0M3UG08</accession>
<evidence type="ECO:0000256" key="2">
    <source>
        <dbReference type="ARBA" id="ARBA00022448"/>
    </source>
</evidence>
<dbReference type="Pfam" id="PF00005">
    <property type="entry name" value="ABC_tran"/>
    <property type="match status" value="2"/>
</dbReference>
<keyword evidence="4 7" id="KW-0067">ATP-binding</keyword>
<dbReference type="PROSITE" id="PS00211">
    <property type="entry name" value="ABC_TRANSPORTER_1"/>
    <property type="match status" value="2"/>
</dbReference>
<comment type="similarity">
    <text evidence="1">Belongs to the ABC transporter superfamily.</text>
</comment>
<dbReference type="InterPro" id="IPR013563">
    <property type="entry name" value="Oligopep_ABC_C"/>
</dbReference>
<reference evidence="8" key="1">
    <citation type="submission" date="2015-09" db="EMBL/GenBank/DDBJ databases">
        <title>Complete genome of Arthrobacter alpinus strain R3.8.</title>
        <authorList>
            <person name="See-Too W.S."/>
            <person name="Chan K.G."/>
        </authorList>
    </citation>
    <scope>NUCLEOTIDE SEQUENCE [LARGE SCALE GENOMIC DNA]</scope>
    <source>
        <strain evidence="8">R3.8</strain>
    </source>
</reference>
<evidence type="ECO:0000256" key="1">
    <source>
        <dbReference type="ARBA" id="ARBA00005417"/>
    </source>
</evidence>